<dbReference type="PANTHER" id="PTHR38459">
    <property type="entry name" value="PROPHAGE BACTOPRENOL-LINKED GLUCOSE TRANSLOCASE HOMOLOG"/>
    <property type="match status" value="1"/>
</dbReference>
<dbReference type="OrthoDB" id="9807815at2"/>
<evidence type="ECO:0000259" key="8">
    <source>
        <dbReference type="Pfam" id="PF04138"/>
    </source>
</evidence>
<dbReference type="PANTHER" id="PTHR38459:SF1">
    <property type="entry name" value="PROPHAGE BACTOPRENOL-LINKED GLUCOSE TRANSLOCASE HOMOLOG"/>
    <property type="match status" value="1"/>
</dbReference>
<comment type="similarity">
    <text evidence="2">Belongs to the GtrA family.</text>
</comment>
<accession>A0A545B0S9</accession>
<feature type="transmembrane region" description="Helical" evidence="7">
    <location>
        <begin position="161"/>
        <end position="181"/>
    </location>
</feature>
<dbReference type="GO" id="GO:0000271">
    <property type="term" value="P:polysaccharide biosynthetic process"/>
    <property type="evidence" value="ECO:0007669"/>
    <property type="project" value="InterPro"/>
</dbReference>
<evidence type="ECO:0000256" key="3">
    <source>
        <dbReference type="ARBA" id="ARBA00022692"/>
    </source>
</evidence>
<sequence length="202" mass="22728">MPTTGSPVRGCMTERLTGGPVEPGTPSSRAQIMHDLAPRAARNDGAYPRSVNFVRRLRDRWHALIKELTKFGIIGVVNTVLDFAVWNAVLSIGPIKAQVVSTVISATSSYFMNRHWTFRHRARSGLRREYLLFFVFNAIGLVITAGILGIASYVFHVEHVAALNVVKLFAIAVATAFRFWAYRRWVFLHPEDTLYEPDRATI</sequence>
<evidence type="ECO:0000313" key="9">
    <source>
        <dbReference type="EMBL" id="TQS46435.1"/>
    </source>
</evidence>
<feature type="transmembrane region" description="Helical" evidence="7">
    <location>
        <begin position="132"/>
        <end position="155"/>
    </location>
</feature>
<evidence type="ECO:0000313" key="10">
    <source>
        <dbReference type="Proteomes" id="UP000317982"/>
    </source>
</evidence>
<evidence type="ECO:0000256" key="4">
    <source>
        <dbReference type="ARBA" id="ARBA00022989"/>
    </source>
</evidence>
<evidence type="ECO:0000256" key="7">
    <source>
        <dbReference type="SAM" id="Phobius"/>
    </source>
</evidence>
<evidence type="ECO:0000256" key="1">
    <source>
        <dbReference type="ARBA" id="ARBA00004141"/>
    </source>
</evidence>
<dbReference type="AlphaFoldDB" id="A0A545B0S9"/>
<evidence type="ECO:0000256" key="6">
    <source>
        <dbReference type="SAM" id="MobiDB-lite"/>
    </source>
</evidence>
<gene>
    <name evidence="9" type="ORF">FL583_03320</name>
</gene>
<keyword evidence="4 7" id="KW-1133">Transmembrane helix</keyword>
<evidence type="ECO:0000256" key="2">
    <source>
        <dbReference type="ARBA" id="ARBA00009399"/>
    </source>
</evidence>
<feature type="transmembrane region" description="Helical" evidence="7">
    <location>
        <begin position="68"/>
        <end position="89"/>
    </location>
</feature>
<organism evidence="9 10">
    <name type="scientific">Cryptosporangium phraense</name>
    <dbReference type="NCBI Taxonomy" id="2593070"/>
    <lineage>
        <taxon>Bacteria</taxon>
        <taxon>Bacillati</taxon>
        <taxon>Actinomycetota</taxon>
        <taxon>Actinomycetes</taxon>
        <taxon>Cryptosporangiales</taxon>
        <taxon>Cryptosporangiaceae</taxon>
        <taxon>Cryptosporangium</taxon>
    </lineage>
</organism>
<reference evidence="9 10" key="1">
    <citation type="submission" date="2019-07" db="EMBL/GenBank/DDBJ databases">
        <title>Cryptosporangium phraense sp. nov., isolated from plant litter.</title>
        <authorList>
            <person name="Suriyachadkun C."/>
        </authorList>
    </citation>
    <scope>NUCLEOTIDE SEQUENCE [LARGE SCALE GENOMIC DNA]</scope>
    <source>
        <strain evidence="9 10">A-T 5661</strain>
    </source>
</reference>
<feature type="transmembrane region" description="Helical" evidence="7">
    <location>
        <begin position="95"/>
        <end position="112"/>
    </location>
</feature>
<dbReference type="Proteomes" id="UP000317982">
    <property type="component" value="Unassembled WGS sequence"/>
</dbReference>
<dbReference type="Pfam" id="PF04138">
    <property type="entry name" value="GtrA_DPMS_TM"/>
    <property type="match status" value="1"/>
</dbReference>
<dbReference type="InterPro" id="IPR051401">
    <property type="entry name" value="GtrA_CellWall_Glycosyl"/>
</dbReference>
<keyword evidence="10" id="KW-1185">Reference proteome</keyword>
<protein>
    <submittedName>
        <fullName evidence="9">GtrA family protein</fullName>
    </submittedName>
</protein>
<feature type="region of interest" description="Disordered" evidence="6">
    <location>
        <begin position="1"/>
        <end position="27"/>
    </location>
</feature>
<dbReference type="InterPro" id="IPR007267">
    <property type="entry name" value="GtrA_DPMS_TM"/>
</dbReference>
<comment type="subcellular location">
    <subcellularLocation>
        <location evidence="1">Membrane</location>
        <topology evidence="1">Multi-pass membrane protein</topology>
    </subcellularLocation>
</comment>
<dbReference type="EMBL" id="VIRS01000002">
    <property type="protein sequence ID" value="TQS46435.1"/>
    <property type="molecule type" value="Genomic_DNA"/>
</dbReference>
<keyword evidence="5 7" id="KW-0472">Membrane</keyword>
<proteinExistence type="inferred from homology"/>
<feature type="domain" description="GtrA/DPMS transmembrane" evidence="8">
    <location>
        <begin position="70"/>
        <end position="187"/>
    </location>
</feature>
<dbReference type="GO" id="GO:0005886">
    <property type="term" value="C:plasma membrane"/>
    <property type="evidence" value="ECO:0007669"/>
    <property type="project" value="TreeGrafter"/>
</dbReference>
<name>A0A545B0S9_9ACTN</name>
<keyword evidence="3 7" id="KW-0812">Transmembrane</keyword>
<dbReference type="InParanoid" id="A0A545B0S9"/>
<evidence type="ECO:0000256" key="5">
    <source>
        <dbReference type="ARBA" id="ARBA00023136"/>
    </source>
</evidence>
<comment type="caution">
    <text evidence="9">The sequence shown here is derived from an EMBL/GenBank/DDBJ whole genome shotgun (WGS) entry which is preliminary data.</text>
</comment>